<evidence type="ECO:0000313" key="2">
    <source>
        <dbReference type="Proteomes" id="UP000055024"/>
    </source>
</evidence>
<reference evidence="1 2" key="1">
    <citation type="submission" date="2015-01" db="EMBL/GenBank/DDBJ databases">
        <title>Evolution of Trichinella species and genotypes.</title>
        <authorList>
            <person name="Korhonen P.K."/>
            <person name="Edoardo P."/>
            <person name="Giuseppe L.R."/>
            <person name="Gasser R.B."/>
        </authorList>
    </citation>
    <scope>NUCLEOTIDE SEQUENCE [LARGE SCALE GENOMIC DNA]</scope>
    <source>
        <strain evidence="1">ISS1029</strain>
    </source>
</reference>
<accession>A0A0V1HAG6</accession>
<dbReference type="EMBL" id="JYDP01000096">
    <property type="protein sequence ID" value="KRZ07806.1"/>
    <property type="molecule type" value="Genomic_DNA"/>
</dbReference>
<evidence type="ECO:0008006" key="3">
    <source>
        <dbReference type="Google" id="ProtNLM"/>
    </source>
</evidence>
<protein>
    <recommendedName>
        <fullName evidence="3">Four helix bundle protein</fullName>
    </recommendedName>
</protein>
<gene>
    <name evidence="1" type="ORF">T11_17863</name>
</gene>
<name>A0A0V1HAG6_9BILA</name>
<sequence>MPQPSSMKSPSLQLSCLLVKIYDAMFECKRLHNVCQMYKGMLNSIKSSGLNGDDDQSKNLSRMIAEVESKVVLNAKKLYKRIHLAEDFIETFRNKIDDDEMVTVTQRNIQEAKAWLSQMANIYQYHDDYSQ</sequence>
<evidence type="ECO:0000313" key="1">
    <source>
        <dbReference type="EMBL" id="KRZ07806.1"/>
    </source>
</evidence>
<comment type="caution">
    <text evidence="1">The sequence shown here is derived from an EMBL/GenBank/DDBJ whole genome shotgun (WGS) entry which is preliminary data.</text>
</comment>
<dbReference type="AlphaFoldDB" id="A0A0V1HAG6"/>
<dbReference type="Proteomes" id="UP000055024">
    <property type="component" value="Unassembled WGS sequence"/>
</dbReference>
<proteinExistence type="predicted"/>
<organism evidence="1 2">
    <name type="scientific">Trichinella zimbabwensis</name>
    <dbReference type="NCBI Taxonomy" id="268475"/>
    <lineage>
        <taxon>Eukaryota</taxon>
        <taxon>Metazoa</taxon>
        <taxon>Ecdysozoa</taxon>
        <taxon>Nematoda</taxon>
        <taxon>Enoplea</taxon>
        <taxon>Dorylaimia</taxon>
        <taxon>Trichinellida</taxon>
        <taxon>Trichinellidae</taxon>
        <taxon>Trichinella</taxon>
    </lineage>
</organism>
<keyword evidence="2" id="KW-1185">Reference proteome</keyword>